<feature type="domain" description="Serine/threonine-protein phosphatase 4 regulatory subunit 3-like central" evidence="4">
    <location>
        <begin position="133"/>
        <end position="599"/>
    </location>
</feature>
<dbReference type="AlphaFoldDB" id="A0A7S1F9H8"/>
<dbReference type="InterPro" id="IPR051137">
    <property type="entry name" value="PP4R3-like"/>
</dbReference>
<dbReference type="SUPFAM" id="SSF50729">
    <property type="entry name" value="PH domain-like"/>
    <property type="match status" value="1"/>
</dbReference>
<dbReference type="InterPro" id="IPR011993">
    <property type="entry name" value="PH-like_dom_sf"/>
</dbReference>
<dbReference type="EMBL" id="HBFQ01037031">
    <property type="protein sequence ID" value="CAD8851754.1"/>
    <property type="molecule type" value="Transcribed_RNA"/>
</dbReference>
<evidence type="ECO:0000259" key="4">
    <source>
        <dbReference type="Pfam" id="PF04802"/>
    </source>
</evidence>
<feature type="region of interest" description="Disordered" evidence="3">
    <location>
        <begin position="604"/>
        <end position="686"/>
    </location>
</feature>
<evidence type="ECO:0000256" key="2">
    <source>
        <dbReference type="ARBA" id="ARBA00023242"/>
    </source>
</evidence>
<accession>A0A7S1F9H8</accession>
<gene>
    <name evidence="5" type="ORF">NSCI0253_LOCUS26104</name>
</gene>
<evidence type="ECO:0000256" key="3">
    <source>
        <dbReference type="SAM" id="MobiDB-lite"/>
    </source>
</evidence>
<feature type="compositionally biased region" description="Acidic residues" evidence="3">
    <location>
        <begin position="635"/>
        <end position="650"/>
    </location>
</feature>
<evidence type="ECO:0000256" key="1">
    <source>
        <dbReference type="ARBA" id="ARBA00004123"/>
    </source>
</evidence>
<feature type="compositionally biased region" description="Basic and acidic residues" evidence="3">
    <location>
        <begin position="658"/>
        <end position="676"/>
    </location>
</feature>
<dbReference type="GO" id="GO:0030289">
    <property type="term" value="C:protein phosphatase 4 complex"/>
    <property type="evidence" value="ECO:0007669"/>
    <property type="project" value="TreeGrafter"/>
</dbReference>
<dbReference type="PANTHER" id="PTHR23318">
    <property type="entry name" value="ATP SYNTHASE GAMMA-RELATED"/>
    <property type="match status" value="1"/>
</dbReference>
<protein>
    <recommendedName>
        <fullName evidence="4">Serine/threonine-protein phosphatase 4 regulatory subunit 3-like central domain-containing protein</fullName>
    </recommendedName>
</protein>
<comment type="subcellular location">
    <subcellularLocation>
        <location evidence="1">Nucleus</location>
    </subcellularLocation>
</comment>
<sequence length="825" mass="92128">MDVEDKNQQKYRGKLYALSEESAWEDTGTGFVSIVGADDARRLVFREEDRGEVLHDRPVFATEVYTLQGEGDRQTIIVWEDPQTQKDWALSFQDPDGTSEIMEVISRHGDDKRLLPLPKLGNLADLSRMLTCVAPSQREPLAAECMSAKFLYGLRDTFRTAEDLGSDEALASIWAIAKGIFLLSNQRLTERYLRRDVCEDIMGMLEYDDGLPAGKRIAHRQVLKVKVHFSQAVPFEDADMLERIHLNYRLQYLKDIVLPRLLDDGAFVSLTQMIHSNLSIILDYLQKNAQLLDRLFVQLQQGDLQSLLFLQDICRLAKQIPPAERQALHEKMVERKLMEVLIPLLNGDHVDGTDMNPRHLAVEVMLLCALNDASHLRRFLAESKGRVLSSLIYAMLSEEDQGVQGQISEILKAVMDPSSLEHRDRDSYLDLLHQGLDELIVPLRETPAETPSRMFAQQLVCELLAFIVVHHGYRARIFVIRFGIAQQAARLLSAPQRFLQLAPVRLLRAIVGTKDDAYHRYLTKNGLFALLMKNFQLSLQPPALGGNLFISATLDLLEFIRIENIKVLVDHLCKKHANVLHLYARRFKTLEQLLLKHQQNLEYEAFPPDQHPGGAPAARSEVGRPQRRRSPGRDSDEEAYFESLDEDDESVAQQTNENDPKDEQHAKDESIEKDLVEVDDSEGSAPTTLKWLLGGYEDVEDNGGLATEDAAALDVSAEAAVDVTAEAAAPEFVPEAVVPAAAADADGDETVTAAEVEPESECAETPRCGSTAEVQVDEMAKAKGDLTKPSAEEAVAALAEDADTNKLAESLNHVPKRLKTSASPV</sequence>
<dbReference type="InterPro" id="IPR006887">
    <property type="entry name" value="P4R3-like_central_dom"/>
</dbReference>
<dbReference type="Pfam" id="PF04802">
    <property type="entry name" value="PP4R3"/>
    <property type="match status" value="1"/>
</dbReference>
<dbReference type="GO" id="GO:0072542">
    <property type="term" value="F:protein phosphatase activator activity"/>
    <property type="evidence" value="ECO:0007669"/>
    <property type="project" value="TreeGrafter"/>
</dbReference>
<keyword evidence="2" id="KW-0539">Nucleus</keyword>
<reference evidence="5" key="1">
    <citation type="submission" date="2021-01" db="EMBL/GenBank/DDBJ databases">
        <authorList>
            <person name="Corre E."/>
            <person name="Pelletier E."/>
            <person name="Niang G."/>
            <person name="Scheremetjew M."/>
            <person name="Finn R."/>
            <person name="Kale V."/>
            <person name="Holt S."/>
            <person name="Cochrane G."/>
            <person name="Meng A."/>
            <person name="Brown T."/>
            <person name="Cohen L."/>
        </authorList>
    </citation>
    <scope>NUCLEOTIDE SEQUENCE</scope>
</reference>
<evidence type="ECO:0000313" key="5">
    <source>
        <dbReference type="EMBL" id="CAD8851754.1"/>
    </source>
</evidence>
<proteinExistence type="predicted"/>
<name>A0A7S1F9H8_NOCSC</name>
<dbReference type="Gene3D" id="2.30.29.30">
    <property type="entry name" value="Pleckstrin-homology domain (PH domain)/Phosphotyrosine-binding domain (PTB)"/>
    <property type="match status" value="1"/>
</dbReference>
<organism evidence="5">
    <name type="scientific">Noctiluca scintillans</name>
    <name type="common">Sea sparkle</name>
    <name type="synonym">Red tide dinoflagellate</name>
    <dbReference type="NCBI Taxonomy" id="2966"/>
    <lineage>
        <taxon>Eukaryota</taxon>
        <taxon>Sar</taxon>
        <taxon>Alveolata</taxon>
        <taxon>Dinophyceae</taxon>
        <taxon>Noctilucales</taxon>
        <taxon>Noctilucaceae</taxon>
        <taxon>Noctiluca</taxon>
    </lineage>
</organism>
<dbReference type="PANTHER" id="PTHR23318:SF0">
    <property type="entry name" value="SERINE_THREONINE-PROTEIN PHOSPHATASE 4 REGULATORY SUBUNIT 3"/>
    <property type="match status" value="1"/>
</dbReference>
<dbReference type="GO" id="GO:0005654">
    <property type="term" value="C:nucleoplasm"/>
    <property type="evidence" value="ECO:0007669"/>
    <property type="project" value="TreeGrafter"/>
</dbReference>